<keyword evidence="5" id="KW-0479">Metal-binding</keyword>
<keyword evidence="10" id="KW-0539">Nucleus</keyword>
<keyword evidence="14" id="KW-1185">Reference proteome</keyword>
<dbReference type="GO" id="GO:0004518">
    <property type="term" value="F:nuclease activity"/>
    <property type="evidence" value="ECO:0007669"/>
    <property type="project" value="UniProtKB-KW"/>
</dbReference>
<name>A0AAN6MDM8_9PEZI</name>
<comment type="cofactor">
    <cofactor evidence="1">
        <name>Mn(2+)</name>
        <dbReference type="ChEBI" id="CHEBI:29035"/>
    </cofactor>
</comment>
<feature type="region of interest" description="Disordered" evidence="11">
    <location>
        <begin position="314"/>
        <end position="345"/>
    </location>
</feature>
<organism evidence="13 14">
    <name type="scientific">Staphylotrichum tortipilum</name>
    <dbReference type="NCBI Taxonomy" id="2831512"/>
    <lineage>
        <taxon>Eukaryota</taxon>
        <taxon>Fungi</taxon>
        <taxon>Dikarya</taxon>
        <taxon>Ascomycota</taxon>
        <taxon>Pezizomycotina</taxon>
        <taxon>Sordariomycetes</taxon>
        <taxon>Sordariomycetidae</taxon>
        <taxon>Sordariales</taxon>
        <taxon>Chaetomiaceae</taxon>
        <taxon>Staphylotrichum</taxon>
    </lineage>
</organism>
<dbReference type="Proteomes" id="UP001303889">
    <property type="component" value="Unassembled WGS sequence"/>
</dbReference>
<dbReference type="GO" id="GO:0046872">
    <property type="term" value="F:metal ion binding"/>
    <property type="evidence" value="ECO:0007669"/>
    <property type="project" value="UniProtKB-KW"/>
</dbReference>
<evidence type="ECO:0000256" key="2">
    <source>
        <dbReference type="ARBA" id="ARBA00001946"/>
    </source>
</evidence>
<dbReference type="AlphaFoldDB" id="A0AAN6MDM8"/>
<dbReference type="PANTHER" id="PTHR15822">
    <property type="entry name" value="TRAF AND TNF RECEPTOR-ASSOCIATED PROTEIN"/>
    <property type="match status" value="1"/>
</dbReference>
<accession>A0AAN6MDM8</accession>
<keyword evidence="6" id="KW-0227">DNA damage</keyword>
<evidence type="ECO:0000256" key="6">
    <source>
        <dbReference type="ARBA" id="ARBA00022763"/>
    </source>
</evidence>
<comment type="cofactor">
    <cofactor evidence="2">
        <name>Mg(2+)</name>
        <dbReference type="ChEBI" id="CHEBI:18420"/>
    </cofactor>
</comment>
<sequence>MFSSTRPWRRGEPAPQAYYTFRDGLWWPVEVEGTTVPPGAAAPRSFTFTVLSWNIDFMRRCADARMAAALDHLHGLVRDDPNPVVVMLNEITRGDLVLIKKAEWVREGYNITDVGTDHWESSTYGTCMLLPHTLPLSSLFRVHYPRTSMQRDALIADVALPPPASGPLRLCTSHLESLQSRPPARPAQLAAAASYLREAYAGVMGGDFNAIEEFDKELPGENGLKDAYLEMGGVEGEEGGMTWGQMAPRWDRERWGLSRMDKIVFCGGVEVVSFGRFGMDVVAEGEEVERELGKAAGLERPWVTDHLGVRAEFRVDVGEGESKGEGEGDGKSTKEGEGQGREAAL</sequence>
<evidence type="ECO:0000256" key="7">
    <source>
        <dbReference type="ARBA" id="ARBA00022801"/>
    </source>
</evidence>
<evidence type="ECO:0000313" key="13">
    <source>
        <dbReference type="EMBL" id="KAK3898136.1"/>
    </source>
</evidence>
<evidence type="ECO:0000313" key="14">
    <source>
        <dbReference type="Proteomes" id="UP001303889"/>
    </source>
</evidence>
<dbReference type="InterPro" id="IPR005135">
    <property type="entry name" value="Endo/exonuclease/phosphatase"/>
</dbReference>
<dbReference type="GO" id="GO:0070260">
    <property type="term" value="F:5'-tyrosyl-DNA phosphodiesterase activity"/>
    <property type="evidence" value="ECO:0007669"/>
    <property type="project" value="TreeGrafter"/>
</dbReference>
<evidence type="ECO:0000256" key="11">
    <source>
        <dbReference type="SAM" id="MobiDB-lite"/>
    </source>
</evidence>
<dbReference type="Pfam" id="PF03372">
    <property type="entry name" value="Exo_endo_phos"/>
    <property type="match status" value="1"/>
</dbReference>
<dbReference type="PANTHER" id="PTHR15822:SF4">
    <property type="entry name" value="TYROSYL-DNA PHOSPHODIESTERASE 2"/>
    <property type="match status" value="1"/>
</dbReference>
<dbReference type="EMBL" id="MU855994">
    <property type="protein sequence ID" value="KAK3898136.1"/>
    <property type="molecule type" value="Genomic_DNA"/>
</dbReference>
<evidence type="ECO:0000256" key="5">
    <source>
        <dbReference type="ARBA" id="ARBA00022723"/>
    </source>
</evidence>
<gene>
    <name evidence="13" type="ORF">C8A05DRAFT_47462</name>
</gene>
<dbReference type="GO" id="GO:0003697">
    <property type="term" value="F:single-stranded DNA binding"/>
    <property type="evidence" value="ECO:0007669"/>
    <property type="project" value="TreeGrafter"/>
</dbReference>
<keyword evidence="7" id="KW-0378">Hydrolase</keyword>
<evidence type="ECO:0000256" key="9">
    <source>
        <dbReference type="ARBA" id="ARBA00023204"/>
    </source>
</evidence>
<evidence type="ECO:0000256" key="1">
    <source>
        <dbReference type="ARBA" id="ARBA00001936"/>
    </source>
</evidence>
<feature type="domain" description="Endonuclease/exonuclease/phosphatase" evidence="12">
    <location>
        <begin position="51"/>
        <end position="306"/>
    </location>
</feature>
<proteinExistence type="predicted"/>
<reference evidence="13" key="1">
    <citation type="journal article" date="2023" name="Mol. Phylogenet. Evol.">
        <title>Genome-scale phylogeny and comparative genomics of the fungal order Sordariales.</title>
        <authorList>
            <person name="Hensen N."/>
            <person name="Bonometti L."/>
            <person name="Westerberg I."/>
            <person name="Brannstrom I.O."/>
            <person name="Guillou S."/>
            <person name="Cros-Aarteil S."/>
            <person name="Calhoun S."/>
            <person name="Haridas S."/>
            <person name="Kuo A."/>
            <person name="Mondo S."/>
            <person name="Pangilinan J."/>
            <person name="Riley R."/>
            <person name="LaButti K."/>
            <person name="Andreopoulos B."/>
            <person name="Lipzen A."/>
            <person name="Chen C."/>
            <person name="Yan M."/>
            <person name="Daum C."/>
            <person name="Ng V."/>
            <person name="Clum A."/>
            <person name="Steindorff A."/>
            <person name="Ohm R.A."/>
            <person name="Martin F."/>
            <person name="Silar P."/>
            <person name="Natvig D.O."/>
            <person name="Lalanne C."/>
            <person name="Gautier V."/>
            <person name="Ament-Velasquez S.L."/>
            <person name="Kruys A."/>
            <person name="Hutchinson M.I."/>
            <person name="Powell A.J."/>
            <person name="Barry K."/>
            <person name="Miller A.N."/>
            <person name="Grigoriev I.V."/>
            <person name="Debuchy R."/>
            <person name="Gladieux P."/>
            <person name="Hiltunen Thoren M."/>
            <person name="Johannesson H."/>
        </authorList>
    </citation>
    <scope>NUCLEOTIDE SEQUENCE</scope>
    <source>
        <strain evidence="13">CBS 103.79</strain>
    </source>
</reference>
<dbReference type="Gene3D" id="3.60.10.10">
    <property type="entry name" value="Endonuclease/exonuclease/phosphatase"/>
    <property type="match status" value="1"/>
</dbReference>
<evidence type="ECO:0000256" key="3">
    <source>
        <dbReference type="ARBA" id="ARBA00004322"/>
    </source>
</evidence>
<dbReference type="InterPro" id="IPR051547">
    <property type="entry name" value="TDP2-like"/>
</dbReference>
<dbReference type="GO" id="GO:0005737">
    <property type="term" value="C:cytoplasm"/>
    <property type="evidence" value="ECO:0007669"/>
    <property type="project" value="TreeGrafter"/>
</dbReference>
<keyword evidence="9" id="KW-0234">DNA repair</keyword>
<evidence type="ECO:0000256" key="8">
    <source>
        <dbReference type="ARBA" id="ARBA00022842"/>
    </source>
</evidence>
<keyword evidence="4" id="KW-0540">Nuclease</keyword>
<comment type="caution">
    <text evidence="13">The sequence shown here is derived from an EMBL/GenBank/DDBJ whole genome shotgun (WGS) entry which is preliminary data.</text>
</comment>
<comment type="subcellular location">
    <subcellularLocation>
        <location evidence="3">Nucleus</location>
        <location evidence="3">PML body</location>
    </subcellularLocation>
</comment>
<protein>
    <submittedName>
        <fullName evidence="13">Be34ec7d-0e68-46fe-bb6a-05f4e13c29ca</fullName>
    </submittedName>
</protein>
<evidence type="ECO:0000256" key="10">
    <source>
        <dbReference type="ARBA" id="ARBA00023242"/>
    </source>
</evidence>
<evidence type="ECO:0000259" key="12">
    <source>
        <dbReference type="Pfam" id="PF03372"/>
    </source>
</evidence>
<keyword evidence="8" id="KW-0460">Magnesium</keyword>
<evidence type="ECO:0000256" key="4">
    <source>
        <dbReference type="ARBA" id="ARBA00022722"/>
    </source>
</evidence>
<reference evidence="13" key="2">
    <citation type="submission" date="2023-05" db="EMBL/GenBank/DDBJ databases">
        <authorList>
            <consortium name="Lawrence Berkeley National Laboratory"/>
            <person name="Steindorff A."/>
            <person name="Hensen N."/>
            <person name="Bonometti L."/>
            <person name="Westerberg I."/>
            <person name="Brannstrom I.O."/>
            <person name="Guillou S."/>
            <person name="Cros-Aarteil S."/>
            <person name="Calhoun S."/>
            <person name="Haridas S."/>
            <person name="Kuo A."/>
            <person name="Mondo S."/>
            <person name="Pangilinan J."/>
            <person name="Riley R."/>
            <person name="Labutti K."/>
            <person name="Andreopoulos B."/>
            <person name="Lipzen A."/>
            <person name="Chen C."/>
            <person name="Yanf M."/>
            <person name="Daum C."/>
            <person name="Ng V."/>
            <person name="Clum A."/>
            <person name="Ohm R."/>
            <person name="Martin F."/>
            <person name="Silar P."/>
            <person name="Natvig D."/>
            <person name="Lalanne C."/>
            <person name="Gautier V."/>
            <person name="Ament-Velasquez S.L."/>
            <person name="Kruys A."/>
            <person name="Hutchinson M.I."/>
            <person name="Powell A.J."/>
            <person name="Barry K."/>
            <person name="Miller A.N."/>
            <person name="Grigoriev I.V."/>
            <person name="Debuchy R."/>
            <person name="Gladieux P."/>
            <person name="Thoren M.H."/>
            <person name="Johannesson H."/>
        </authorList>
    </citation>
    <scope>NUCLEOTIDE SEQUENCE</scope>
    <source>
        <strain evidence="13">CBS 103.79</strain>
    </source>
</reference>
<dbReference type="SUPFAM" id="SSF56219">
    <property type="entry name" value="DNase I-like"/>
    <property type="match status" value="1"/>
</dbReference>
<dbReference type="InterPro" id="IPR036691">
    <property type="entry name" value="Endo/exonu/phosph_ase_sf"/>
</dbReference>
<dbReference type="GO" id="GO:0006302">
    <property type="term" value="P:double-strand break repair"/>
    <property type="evidence" value="ECO:0007669"/>
    <property type="project" value="TreeGrafter"/>
</dbReference>